<dbReference type="InterPro" id="IPR001611">
    <property type="entry name" value="Leu-rich_rpt"/>
</dbReference>
<protein>
    <submittedName>
        <fullName evidence="1">Uncharacterized protein</fullName>
    </submittedName>
</protein>
<gene>
    <name evidence="1" type="ORF">PBRA_003647</name>
    <name evidence="2" type="ORF">PLBR_LOCUS1381</name>
</gene>
<reference evidence="2 4" key="2">
    <citation type="submission" date="2018-03" db="EMBL/GenBank/DDBJ databases">
        <authorList>
            <person name="Fogelqvist J."/>
        </authorList>
    </citation>
    <scope>NUCLEOTIDE SEQUENCE [LARGE SCALE GENOMIC DNA]</scope>
</reference>
<keyword evidence="3" id="KW-1185">Reference proteome</keyword>
<dbReference type="PANTHER" id="PTHR46984:SF1">
    <property type="entry name" value="LEUCINE-RICH REPEAT-CONTAINING PROTEIN 71"/>
    <property type="match status" value="1"/>
</dbReference>
<dbReference type="OrthoDB" id="120976at2759"/>
<evidence type="ECO:0000313" key="4">
    <source>
        <dbReference type="Proteomes" id="UP000290189"/>
    </source>
</evidence>
<dbReference type="EMBL" id="OVEO01000002">
    <property type="protein sequence ID" value="SPQ94166.1"/>
    <property type="molecule type" value="Genomic_DNA"/>
</dbReference>
<geneLocation type="mitochondrion" evidence="2"/>
<dbReference type="Pfam" id="PF13516">
    <property type="entry name" value="LRR_6"/>
    <property type="match status" value="2"/>
</dbReference>
<keyword evidence="2" id="KW-0496">Mitochondrion</keyword>
<dbReference type="AlphaFoldDB" id="A0A0G4II27"/>
<proteinExistence type="predicted"/>
<dbReference type="Proteomes" id="UP000290189">
    <property type="component" value="Unassembled WGS sequence"/>
</dbReference>
<evidence type="ECO:0000313" key="1">
    <source>
        <dbReference type="EMBL" id="CEO94834.1"/>
    </source>
</evidence>
<organism evidence="1 3">
    <name type="scientific">Plasmodiophora brassicae</name>
    <name type="common">Clubroot disease agent</name>
    <dbReference type="NCBI Taxonomy" id="37360"/>
    <lineage>
        <taxon>Eukaryota</taxon>
        <taxon>Sar</taxon>
        <taxon>Rhizaria</taxon>
        <taxon>Endomyxa</taxon>
        <taxon>Phytomyxea</taxon>
        <taxon>Plasmodiophorida</taxon>
        <taxon>Plasmodiophoridae</taxon>
        <taxon>Plasmodiophora</taxon>
    </lineage>
</organism>
<dbReference type="EMBL" id="CDSF01000002">
    <property type="protein sequence ID" value="CEO94834.1"/>
    <property type="molecule type" value="Genomic_DNA"/>
</dbReference>
<dbReference type="Proteomes" id="UP000039324">
    <property type="component" value="Unassembled WGS sequence"/>
</dbReference>
<dbReference type="InterPro" id="IPR053040">
    <property type="entry name" value="LRR-containing_protein_71"/>
</dbReference>
<accession>A0A0G4II27</accession>
<evidence type="ECO:0000313" key="3">
    <source>
        <dbReference type="Proteomes" id="UP000039324"/>
    </source>
</evidence>
<reference evidence="1 3" key="1">
    <citation type="submission" date="2015-02" db="EMBL/GenBank/DDBJ databases">
        <authorList>
            <person name="Chooi Y.-H."/>
        </authorList>
    </citation>
    <scope>NUCLEOTIDE SEQUENCE [LARGE SCALE GENOMIC DNA]</scope>
    <source>
        <strain evidence="1">E3</strain>
    </source>
</reference>
<evidence type="ECO:0000313" key="2">
    <source>
        <dbReference type="EMBL" id="SPQ94166.1"/>
    </source>
</evidence>
<sequence length="353" mass="37067">MAAAAPTWSAAVNTDIERARLLTLNPSGSTPIDVDQPPNPDTSSGDFLADYPAACRQLGVAPHPRLAVHANILEVFGFALDLGTARALSLCLPANTTLTTVHFWNAGLSCEVLRLLSATICRPSCAITRLHIDWNPLKSEGDAGAAFASLVGPKSPLKILTLRGNQLTDAAAHPILDAVGEGGQLAALNLSTNLLGPDTATQVGLLLRGDRTLQSVSLSHNPVGDAGLVAILAAMRPFPLEPAEVKNAKKFLPRGKIPATGQACCTGNNVLRHLAVSFAQIGDQGALAAIETCKENATLARIILKNNRVITQPALEQIADANIERIVADPPRRSLIDDALEMQSDAEPSVQPT</sequence>
<dbReference type="PANTHER" id="PTHR46984">
    <property type="entry name" value="LEUCINE-RICH REPEAT-CONTAINING PROTEIN 71"/>
    <property type="match status" value="1"/>
</dbReference>
<dbReference type="SUPFAM" id="SSF52047">
    <property type="entry name" value="RNI-like"/>
    <property type="match status" value="1"/>
</dbReference>
<dbReference type="InterPro" id="IPR032675">
    <property type="entry name" value="LRR_dom_sf"/>
</dbReference>
<name>A0A0G4II27_PLABS</name>
<dbReference type="SMART" id="SM00368">
    <property type="entry name" value="LRR_RI"/>
    <property type="match status" value="3"/>
</dbReference>
<dbReference type="Gene3D" id="3.80.10.10">
    <property type="entry name" value="Ribonuclease Inhibitor"/>
    <property type="match status" value="2"/>
</dbReference>
<dbReference type="STRING" id="37360.A0A0G4II27"/>